<name>A0A9X3YLW3_9GAMM</name>
<dbReference type="GO" id="GO:0022904">
    <property type="term" value="P:respiratory electron transport chain"/>
    <property type="evidence" value="ECO:0007669"/>
    <property type="project" value="InterPro"/>
</dbReference>
<evidence type="ECO:0000256" key="3">
    <source>
        <dbReference type="ARBA" id="ARBA00022448"/>
    </source>
</evidence>
<evidence type="ECO:0000256" key="11">
    <source>
        <dbReference type="ARBA" id="ARBA00023136"/>
    </source>
</evidence>
<dbReference type="GO" id="GO:0005886">
    <property type="term" value="C:plasma membrane"/>
    <property type="evidence" value="ECO:0007669"/>
    <property type="project" value="UniProtKB-SubCell"/>
</dbReference>
<organism evidence="15 16">
    <name type="scientific">Tahibacter soli</name>
    <dbReference type="NCBI Taxonomy" id="2983605"/>
    <lineage>
        <taxon>Bacteria</taxon>
        <taxon>Pseudomonadati</taxon>
        <taxon>Pseudomonadota</taxon>
        <taxon>Gammaproteobacteria</taxon>
        <taxon>Lysobacterales</taxon>
        <taxon>Rhodanobacteraceae</taxon>
        <taxon>Tahibacter</taxon>
    </lineage>
</organism>
<evidence type="ECO:0000313" key="15">
    <source>
        <dbReference type="EMBL" id="MDC8014044.1"/>
    </source>
</evidence>
<evidence type="ECO:0000256" key="7">
    <source>
        <dbReference type="ARBA" id="ARBA00022723"/>
    </source>
</evidence>
<evidence type="ECO:0000259" key="14">
    <source>
        <dbReference type="Pfam" id="PF01292"/>
    </source>
</evidence>
<evidence type="ECO:0000256" key="1">
    <source>
        <dbReference type="ARBA" id="ARBA00001970"/>
    </source>
</evidence>
<feature type="transmembrane region" description="Helical" evidence="13">
    <location>
        <begin position="51"/>
        <end position="69"/>
    </location>
</feature>
<evidence type="ECO:0000256" key="2">
    <source>
        <dbReference type="ARBA" id="ARBA00004651"/>
    </source>
</evidence>
<sequence>MTPTTHYSRLVRVLHWTSFVAIATACALAELRGFVPRGTPERAAMMQWHMALGLLVLVLVLPRIGIALSRPAPPIVPPLSRAVHFVAKATHVALYAFLIVQPLLGVILTQAGERAITLPLVGWRLPVFIGADHDLHERAEDVHVLLGKIFYFVIGAHVLAALWHHYGAKDDTLKRMLPG</sequence>
<dbReference type="Pfam" id="PF01292">
    <property type="entry name" value="Ni_hydr_CYTB"/>
    <property type="match status" value="1"/>
</dbReference>
<keyword evidence="9 13" id="KW-1133">Transmembrane helix</keyword>
<evidence type="ECO:0000256" key="13">
    <source>
        <dbReference type="SAM" id="Phobius"/>
    </source>
</evidence>
<dbReference type="InterPro" id="IPR016174">
    <property type="entry name" value="Di-haem_cyt_TM"/>
</dbReference>
<comment type="cofactor">
    <cofactor evidence="1">
        <name>heme b</name>
        <dbReference type="ChEBI" id="CHEBI:60344"/>
    </cofactor>
</comment>
<evidence type="ECO:0000256" key="4">
    <source>
        <dbReference type="ARBA" id="ARBA00022475"/>
    </source>
</evidence>
<keyword evidence="7" id="KW-0479">Metal-binding</keyword>
<dbReference type="GO" id="GO:0009055">
    <property type="term" value="F:electron transfer activity"/>
    <property type="evidence" value="ECO:0007669"/>
    <property type="project" value="InterPro"/>
</dbReference>
<keyword evidence="8" id="KW-0249">Electron transport</keyword>
<keyword evidence="6 13" id="KW-0812">Transmembrane</keyword>
<keyword evidence="16" id="KW-1185">Reference proteome</keyword>
<dbReference type="PANTHER" id="PTHR30529">
    <property type="entry name" value="CYTOCHROME B561"/>
    <property type="match status" value="1"/>
</dbReference>
<reference evidence="15" key="1">
    <citation type="submission" date="2023-02" db="EMBL/GenBank/DDBJ databases">
        <title>Tahibacter soli sp. nov. isolated from soil.</title>
        <authorList>
            <person name="Baek J.H."/>
            <person name="Lee J.K."/>
            <person name="Choi D.G."/>
            <person name="Jeon C.O."/>
        </authorList>
    </citation>
    <scope>NUCLEOTIDE SEQUENCE</scope>
    <source>
        <strain evidence="15">BL</strain>
    </source>
</reference>
<keyword evidence="5" id="KW-0349">Heme</keyword>
<dbReference type="RefSeq" id="WP_263541688.1">
    <property type="nucleotide sequence ID" value="NZ_JAOVZO020000018.1"/>
</dbReference>
<evidence type="ECO:0000256" key="10">
    <source>
        <dbReference type="ARBA" id="ARBA00023004"/>
    </source>
</evidence>
<keyword evidence="3" id="KW-0813">Transport</keyword>
<evidence type="ECO:0000256" key="5">
    <source>
        <dbReference type="ARBA" id="ARBA00022617"/>
    </source>
</evidence>
<dbReference type="EMBL" id="JAOVZO020000018">
    <property type="protein sequence ID" value="MDC8014044.1"/>
    <property type="molecule type" value="Genomic_DNA"/>
</dbReference>
<protein>
    <submittedName>
        <fullName evidence="15">Cytochrome b</fullName>
    </submittedName>
</protein>
<dbReference type="AlphaFoldDB" id="A0A9X3YLW3"/>
<evidence type="ECO:0000256" key="9">
    <source>
        <dbReference type="ARBA" id="ARBA00022989"/>
    </source>
</evidence>
<dbReference type="SUPFAM" id="SSF81342">
    <property type="entry name" value="Transmembrane di-heme cytochromes"/>
    <property type="match status" value="1"/>
</dbReference>
<comment type="subcellular location">
    <subcellularLocation>
        <location evidence="2">Cell membrane</location>
        <topology evidence="2">Multi-pass membrane protein</topology>
    </subcellularLocation>
</comment>
<evidence type="ECO:0000256" key="8">
    <source>
        <dbReference type="ARBA" id="ARBA00022982"/>
    </source>
</evidence>
<comment type="similarity">
    <text evidence="12">Belongs to the cytochrome b561 family.</text>
</comment>
<keyword evidence="11 13" id="KW-0472">Membrane</keyword>
<feature type="transmembrane region" description="Helical" evidence="13">
    <location>
        <begin position="13"/>
        <end position="31"/>
    </location>
</feature>
<dbReference type="PANTHER" id="PTHR30529:SF3">
    <property type="entry name" value="CYTOCHROME B561 HOMOLOG 1"/>
    <property type="match status" value="1"/>
</dbReference>
<keyword evidence="10" id="KW-0408">Iron</keyword>
<dbReference type="InterPro" id="IPR052168">
    <property type="entry name" value="Cytochrome_b561_oxidase"/>
</dbReference>
<dbReference type="Proteomes" id="UP001139971">
    <property type="component" value="Unassembled WGS sequence"/>
</dbReference>
<evidence type="ECO:0000313" key="16">
    <source>
        <dbReference type="Proteomes" id="UP001139971"/>
    </source>
</evidence>
<dbReference type="GO" id="GO:0046872">
    <property type="term" value="F:metal ion binding"/>
    <property type="evidence" value="ECO:0007669"/>
    <property type="project" value="UniProtKB-KW"/>
</dbReference>
<dbReference type="InterPro" id="IPR011577">
    <property type="entry name" value="Cyt_b561_bac/Ni-Hgenase"/>
</dbReference>
<feature type="domain" description="Cytochrome b561 bacterial/Ni-hydrogenase" evidence="14">
    <location>
        <begin position="6"/>
        <end position="179"/>
    </location>
</feature>
<accession>A0A9X3YLW3</accession>
<dbReference type="GO" id="GO:0020037">
    <property type="term" value="F:heme binding"/>
    <property type="evidence" value="ECO:0007669"/>
    <property type="project" value="TreeGrafter"/>
</dbReference>
<evidence type="ECO:0000256" key="6">
    <source>
        <dbReference type="ARBA" id="ARBA00022692"/>
    </source>
</evidence>
<feature type="transmembrane region" description="Helical" evidence="13">
    <location>
        <begin position="89"/>
        <end position="108"/>
    </location>
</feature>
<keyword evidence="4" id="KW-1003">Cell membrane</keyword>
<comment type="caution">
    <text evidence="15">The sequence shown here is derived from an EMBL/GenBank/DDBJ whole genome shotgun (WGS) entry which is preliminary data.</text>
</comment>
<evidence type="ECO:0000256" key="12">
    <source>
        <dbReference type="ARBA" id="ARBA00037975"/>
    </source>
</evidence>
<proteinExistence type="inferred from homology"/>
<feature type="transmembrane region" description="Helical" evidence="13">
    <location>
        <begin position="145"/>
        <end position="166"/>
    </location>
</feature>
<gene>
    <name evidence="15" type="ORF">OD750_015985</name>
</gene>